<gene>
    <name evidence="3" type="ORF">OS493_015343</name>
</gene>
<sequence length="99" mass="11662">MLRLILFIILSFYLPIRQRCPLPATNKRFLHNVLVSTLEPRKKKARPAGTEPGTNEKVKNCRPVHKDSYHKNTNKYTNKADKDRCKHHKHKSKRKCSNQ</sequence>
<feature type="signal peptide" evidence="2">
    <location>
        <begin position="1"/>
        <end position="18"/>
    </location>
</feature>
<dbReference type="AlphaFoldDB" id="A0A9W9ZD72"/>
<name>A0A9W9ZD72_9CNID</name>
<feature type="compositionally biased region" description="Basic residues" evidence="1">
    <location>
        <begin position="85"/>
        <end position="99"/>
    </location>
</feature>
<keyword evidence="4" id="KW-1185">Reference proteome</keyword>
<feature type="region of interest" description="Disordered" evidence="1">
    <location>
        <begin position="39"/>
        <end position="99"/>
    </location>
</feature>
<feature type="compositionally biased region" description="Basic and acidic residues" evidence="1">
    <location>
        <begin position="54"/>
        <end position="70"/>
    </location>
</feature>
<dbReference type="OrthoDB" id="6352295at2759"/>
<evidence type="ECO:0000313" key="3">
    <source>
        <dbReference type="EMBL" id="KAJ7379548.1"/>
    </source>
</evidence>
<accession>A0A9W9ZD72</accession>
<proteinExistence type="predicted"/>
<comment type="caution">
    <text evidence="3">The sequence shown here is derived from an EMBL/GenBank/DDBJ whole genome shotgun (WGS) entry which is preliminary data.</text>
</comment>
<evidence type="ECO:0000256" key="2">
    <source>
        <dbReference type="SAM" id="SignalP"/>
    </source>
</evidence>
<dbReference type="Proteomes" id="UP001163046">
    <property type="component" value="Unassembled WGS sequence"/>
</dbReference>
<protein>
    <recommendedName>
        <fullName evidence="5">Secreted protein</fullName>
    </recommendedName>
</protein>
<evidence type="ECO:0000256" key="1">
    <source>
        <dbReference type="SAM" id="MobiDB-lite"/>
    </source>
</evidence>
<evidence type="ECO:0008006" key="5">
    <source>
        <dbReference type="Google" id="ProtNLM"/>
    </source>
</evidence>
<feature type="chain" id="PRO_5040850365" description="Secreted protein" evidence="2">
    <location>
        <begin position="19"/>
        <end position="99"/>
    </location>
</feature>
<dbReference type="EMBL" id="MU826357">
    <property type="protein sequence ID" value="KAJ7379548.1"/>
    <property type="molecule type" value="Genomic_DNA"/>
</dbReference>
<organism evidence="3 4">
    <name type="scientific">Desmophyllum pertusum</name>
    <dbReference type="NCBI Taxonomy" id="174260"/>
    <lineage>
        <taxon>Eukaryota</taxon>
        <taxon>Metazoa</taxon>
        <taxon>Cnidaria</taxon>
        <taxon>Anthozoa</taxon>
        <taxon>Hexacorallia</taxon>
        <taxon>Scleractinia</taxon>
        <taxon>Caryophylliina</taxon>
        <taxon>Caryophylliidae</taxon>
        <taxon>Desmophyllum</taxon>
    </lineage>
</organism>
<reference evidence="3" key="1">
    <citation type="submission" date="2023-01" db="EMBL/GenBank/DDBJ databases">
        <title>Genome assembly of the deep-sea coral Lophelia pertusa.</title>
        <authorList>
            <person name="Herrera S."/>
            <person name="Cordes E."/>
        </authorList>
    </citation>
    <scope>NUCLEOTIDE SEQUENCE</scope>
    <source>
        <strain evidence="3">USNM1676648</strain>
        <tissue evidence="3">Polyp</tissue>
    </source>
</reference>
<keyword evidence="2" id="KW-0732">Signal</keyword>
<evidence type="ECO:0000313" key="4">
    <source>
        <dbReference type="Proteomes" id="UP001163046"/>
    </source>
</evidence>